<dbReference type="Proteomes" id="UP001322138">
    <property type="component" value="Unassembled WGS sequence"/>
</dbReference>
<feature type="compositionally biased region" description="Basic and acidic residues" evidence="1">
    <location>
        <begin position="624"/>
        <end position="639"/>
    </location>
</feature>
<proteinExistence type="predicted"/>
<dbReference type="RefSeq" id="XP_062734992.1">
    <property type="nucleotide sequence ID" value="XM_062876400.1"/>
</dbReference>
<reference evidence="2 3" key="1">
    <citation type="journal article" date="2023" name="bioRxiv">
        <title>High-quality genome assemblies of four members of thePodospora anserinaspecies complex.</title>
        <authorList>
            <person name="Ament-Velasquez S.L."/>
            <person name="Vogan A.A."/>
            <person name="Wallerman O."/>
            <person name="Hartmann F."/>
            <person name="Gautier V."/>
            <person name="Silar P."/>
            <person name="Giraud T."/>
            <person name="Johannesson H."/>
        </authorList>
    </citation>
    <scope>NUCLEOTIDE SEQUENCE [LARGE SCALE GENOMIC DNA]</scope>
    <source>
        <strain evidence="2 3">CBS 112042</strain>
    </source>
</reference>
<organism evidence="2 3">
    <name type="scientific">Podospora bellae-mahoneyi</name>
    <dbReference type="NCBI Taxonomy" id="2093777"/>
    <lineage>
        <taxon>Eukaryota</taxon>
        <taxon>Fungi</taxon>
        <taxon>Dikarya</taxon>
        <taxon>Ascomycota</taxon>
        <taxon>Pezizomycotina</taxon>
        <taxon>Sordariomycetes</taxon>
        <taxon>Sordariomycetidae</taxon>
        <taxon>Sordariales</taxon>
        <taxon>Podosporaceae</taxon>
        <taxon>Podospora</taxon>
    </lineage>
</organism>
<dbReference type="GeneID" id="87895882"/>
<evidence type="ECO:0000313" key="3">
    <source>
        <dbReference type="Proteomes" id="UP001322138"/>
    </source>
</evidence>
<evidence type="ECO:0008006" key="4">
    <source>
        <dbReference type="Google" id="ProtNLM"/>
    </source>
</evidence>
<sequence length="639" mass="71975">MGSPVSIGDIIAMSKISWKIAQAFTSGRKSAPIEFREVENQLYSLSSALSAFKDACGDDIAAVSIESSSLPNRFQDKEQHEGLQSVDWLLSSCNETLRHLEKLIDKYSALATGSGRDNPEPRFRRWSDTLLRNYKKIAWTTEAGDIATLRSQLLVHTNSLHLVLGTIVNSRTSRIEGSLATNTQMLTEIHSWWTQNLKDATTSTAESQSLSNSSAKTIGSIKFQVSLTVDNAQQLICPRSYYQEDMNHWTSQLLLCGCDKAADHPKLRDIGLSPITFPFKHGGKNRSWVLYKVLERSTNRLVSVNISNVAVEHIHEFQESFIDRLAEATARSMLQQGMSNMLAHPVPDNTGIRTLYTQSDTKNLYKLMADITFGVGHRSLVKNGISGVSLLQYRSLGQSNEGQGEEYAELLVYYNKSEDITKSILKIRHDTVMKLIEGDARIVLDEIDCYGFVDDNQVNKLTRAEVSFQMISFEAAKALYQNIEDMRRELFIQSLSSPRRDEIVALRLQVAQVQTEVVLVQNAELLITRDGERKQRLIIVSENKCTILNQALPDDCFTAVRKSPNFSAPTWLVQMKSDGNQQVFYYPKGFRMLRFHDNNATRMFQLGREALSQSEGKANLPIRNRPDESGGQIELDRSV</sequence>
<feature type="region of interest" description="Disordered" evidence="1">
    <location>
        <begin position="615"/>
        <end position="639"/>
    </location>
</feature>
<protein>
    <recommendedName>
        <fullName evidence="4">Fungal N-terminal domain-containing protein</fullName>
    </recommendedName>
</protein>
<name>A0ABR0FPX0_9PEZI</name>
<evidence type="ECO:0000313" key="2">
    <source>
        <dbReference type="EMBL" id="KAK4646016.1"/>
    </source>
</evidence>
<dbReference type="EMBL" id="JAFFGZ010000004">
    <property type="protein sequence ID" value="KAK4646016.1"/>
    <property type="molecule type" value="Genomic_DNA"/>
</dbReference>
<dbReference type="PANTHER" id="PTHR38886">
    <property type="entry name" value="SESA DOMAIN-CONTAINING PROTEIN"/>
    <property type="match status" value="1"/>
</dbReference>
<evidence type="ECO:0000256" key="1">
    <source>
        <dbReference type="SAM" id="MobiDB-lite"/>
    </source>
</evidence>
<keyword evidence="3" id="KW-1185">Reference proteome</keyword>
<gene>
    <name evidence="2" type="ORF">QC761_206640</name>
</gene>
<accession>A0ABR0FPX0</accession>
<dbReference type="PANTHER" id="PTHR38886:SF1">
    <property type="entry name" value="NACHT-NTPASE AND P-LOOP NTPASES N-TERMINAL DOMAIN-CONTAINING PROTEIN"/>
    <property type="match status" value="1"/>
</dbReference>
<comment type="caution">
    <text evidence="2">The sequence shown here is derived from an EMBL/GenBank/DDBJ whole genome shotgun (WGS) entry which is preliminary data.</text>
</comment>